<comment type="caution">
    <text evidence="5">The sequence shown here is derived from an EMBL/GenBank/DDBJ whole genome shotgun (WGS) entry which is preliminary data.</text>
</comment>
<keyword evidence="2" id="KW-0560">Oxidoreductase</keyword>
<dbReference type="Pfam" id="PF03446">
    <property type="entry name" value="NAD_binding_2"/>
    <property type="match status" value="1"/>
</dbReference>
<dbReference type="Proteomes" id="UP000265768">
    <property type="component" value="Unassembled WGS sequence"/>
</dbReference>
<dbReference type="GO" id="GO:0050661">
    <property type="term" value="F:NADP binding"/>
    <property type="evidence" value="ECO:0007669"/>
    <property type="project" value="InterPro"/>
</dbReference>
<evidence type="ECO:0000256" key="2">
    <source>
        <dbReference type="ARBA" id="ARBA00023002"/>
    </source>
</evidence>
<keyword evidence="6" id="KW-1185">Reference proteome</keyword>
<dbReference type="PANTHER" id="PTHR43580">
    <property type="entry name" value="OXIDOREDUCTASE GLYR1-RELATED"/>
    <property type="match status" value="1"/>
</dbReference>
<feature type="domain" description="NADPH-dependent reductive aminase-like C-terminal" evidence="4">
    <location>
        <begin position="164"/>
        <end position="288"/>
    </location>
</feature>
<reference evidence="5 6" key="1">
    <citation type="submission" date="2018-09" db="EMBL/GenBank/DDBJ databases">
        <title>YIM 75507 draft genome.</title>
        <authorList>
            <person name="Tang S."/>
            <person name="Feng Y."/>
        </authorList>
    </citation>
    <scope>NUCLEOTIDE SEQUENCE [LARGE SCALE GENOMIC DNA]</scope>
    <source>
        <strain evidence="5 6">YIM 75507</strain>
    </source>
</reference>
<dbReference type="OrthoDB" id="4535742at2"/>
<evidence type="ECO:0000313" key="6">
    <source>
        <dbReference type="Proteomes" id="UP000265768"/>
    </source>
</evidence>
<accession>A0A3A4BNS3</accession>
<name>A0A3A4BNS3_9ACTN</name>
<dbReference type="InterPro" id="IPR015815">
    <property type="entry name" value="HIBADH-related"/>
</dbReference>
<organism evidence="5 6">
    <name type="scientific">Bailinhaonella thermotolerans</name>
    <dbReference type="NCBI Taxonomy" id="1070861"/>
    <lineage>
        <taxon>Bacteria</taxon>
        <taxon>Bacillati</taxon>
        <taxon>Actinomycetota</taxon>
        <taxon>Actinomycetes</taxon>
        <taxon>Streptosporangiales</taxon>
        <taxon>Streptosporangiaceae</taxon>
        <taxon>Bailinhaonella</taxon>
    </lineage>
</organism>
<dbReference type="PANTHER" id="PTHR43580:SF2">
    <property type="entry name" value="CYTOKINE-LIKE NUCLEAR FACTOR N-PAC"/>
    <property type="match status" value="1"/>
</dbReference>
<comment type="similarity">
    <text evidence="1">Belongs to the HIBADH-related family.</text>
</comment>
<evidence type="ECO:0000313" key="5">
    <source>
        <dbReference type="EMBL" id="RJL32714.1"/>
    </source>
</evidence>
<proteinExistence type="inferred from homology"/>
<dbReference type="InterPro" id="IPR006115">
    <property type="entry name" value="6PGDH_NADP-bd"/>
</dbReference>
<sequence>MTDNRTPVTVLGLGPMGQALAGAFLRAGHPTTVWNRTASRADELVAQGAVLAATPAEAVAASPLTVLCVLDYDAAEAIVRPAAAELKGRTLVNLTADVPERSRAMASWAADNGVGYLDGAIMTPTITIGGPGAVFLYSGPKEVYDRVAGALESLGGTGTHLGEDPGRAAAYDLALLDVFWTSMGGLIHAFALARAEGVTARDLAPFAQGIAALVGDLIPQEARDVDERDYPGETSGISSNVATMDHIIHAAEHHGIDSGAMRALRAVAQRAIDAGHATDGFSRTVETLVS</sequence>
<dbReference type="Pfam" id="PF21761">
    <property type="entry name" value="RedAm-like_C"/>
    <property type="match status" value="1"/>
</dbReference>
<dbReference type="AlphaFoldDB" id="A0A3A4BNS3"/>
<dbReference type="Gene3D" id="1.10.1040.10">
    <property type="entry name" value="N-(1-d-carboxylethyl)-l-norvaline Dehydrogenase, domain 2"/>
    <property type="match status" value="1"/>
</dbReference>
<gene>
    <name evidence="5" type="ORF">D5H75_14615</name>
</gene>
<dbReference type="InterPro" id="IPR013328">
    <property type="entry name" value="6PGD_dom2"/>
</dbReference>
<dbReference type="EMBL" id="QZEY01000004">
    <property type="protein sequence ID" value="RJL32714.1"/>
    <property type="molecule type" value="Genomic_DNA"/>
</dbReference>
<protein>
    <submittedName>
        <fullName evidence="5">NAD(P)-dependent oxidoreductase</fullName>
    </submittedName>
</protein>
<dbReference type="GO" id="GO:0016491">
    <property type="term" value="F:oxidoreductase activity"/>
    <property type="evidence" value="ECO:0007669"/>
    <property type="project" value="UniProtKB-KW"/>
</dbReference>
<evidence type="ECO:0000259" key="4">
    <source>
        <dbReference type="Pfam" id="PF21761"/>
    </source>
</evidence>
<evidence type="ECO:0000259" key="3">
    <source>
        <dbReference type="Pfam" id="PF03446"/>
    </source>
</evidence>
<evidence type="ECO:0000256" key="1">
    <source>
        <dbReference type="ARBA" id="ARBA00009080"/>
    </source>
</evidence>
<feature type="domain" description="6-phosphogluconate dehydrogenase NADP-binding" evidence="3">
    <location>
        <begin position="8"/>
        <end position="162"/>
    </location>
</feature>
<dbReference type="InterPro" id="IPR048666">
    <property type="entry name" value="RedAm-like_C"/>
</dbReference>
<dbReference type="Gene3D" id="3.40.50.720">
    <property type="entry name" value="NAD(P)-binding Rossmann-like Domain"/>
    <property type="match status" value="1"/>
</dbReference>
<dbReference type="InterPro" id="IPR036291">
    <property type="entry name" value="NAD(P)-bd_dom_sf"/>
</dbReference>
<dbReference type="InterPro" id="IPR051265">
    <property type="entry name" value="HIBADH-related_NP60_sf"/>
</dbReference>
<dbReference type="PIRSF" id="PIRSF000103">
    <property type="entry name" value="HIBADH"/>
    <property type="match status" value="1"/>
</dbReference>
<dbReference type="RefSeq" id="WP_119926963.1">
    <property type="nucleotide sequence ID" value="NZ_QZEY01000004.1"/>
</dbReference>
<dbReference type="SUPFAM" id="SSF51735">
    <property type="entry name" value="NAD(P)-binding Rossmann-fold domains"/>
    <property type="match status" value="1"/>
</dbReference>